<dbReference type="AlphaFoldDB" id="A0AAE1DYH7"/>
<evidence type="ECO:0000313" key="3">
    <source>
        <dbReference type="Proteomes" id="UP001283361"/>
    </source>
</evidence>
<reference evidence="2" key="1">
    <citation type="journal article" date="2023" name="G3 (Bethesda)">
        <title>A reference genome for the long-term kleptoplast-retaining sea slug Elysia crispata morphotype clarki.</title>
        <authorList>
            <person name="Eastman K.E."/>
            <person name="Pendleton A.L."/>
            <person name="Shaikh M.A."/>
            <person name="Suttiyut T."/>
            <person name="Ogas R."/>
            <person name="Tomko P."/>
            <person name="Gavelis G."/>
            <person name="Widhalm J.R."/>
            <person name="Wisecaver J.H."/>
        </authorList>
    </citation>
    <scope>NUCLEOTIDE SEQUENCE</scope>
    <source>
        <strain evidence="2">ECLA1</strain>
    </source>
</reference>
<comment type="caution">
    <text evidence="2">The sequence shown here is derived from an EMBL/GenBank/DDBJ whole genome shotgun (WGS) entry which is preliminary data.</text>
</comment>
<feature type="region of interest" description="Disordered" evidence="1">
    <location>
        <begin position="44"/>
        <end position="73"/>
    </location>
</feature>
<dbReference type="EMBL" id="JAWDGP010001847">
    <property type="protein sequence ID" value="KAK3787649.1"/>
    <property type="molecule type" value="Genomic_DNA"/>
</dbReference>
<proteinExistence type="predicted"/>
<evidence type="ECO:0000256" key="1">
    <source>
        <dbReference type="SAM" id="MobiDB-lite"/>
    </source>
</evidence>
<sequence>MALAALPQTSKTSGRNMSIWSGAEEGRNGEIPARLTQSFVQWSNPANSSMTQQDQIKIEDPMPDISLQTTPIG</sequence>
<protein>
    <submittedName>
        <fullName evidence="2">Uncharacterized protein</fullName>
    </submittedName>
</protein>
<feature type="region of interest" description="Disordered" evidence="1">
    <location>
        <begin position="1"/>
        <end position="32"/>
    </location>
</feature>
<gene>
    <name evidence="2" type="ORF">RRG08_031880</name>
</gene>
<feature type="compositionally biased region" description="Polar residues" evidence="1">
    <location>
        <begin position="7"/>
        <end position="19"/>
    </location>
</feature>
<keyword evidence="3" id="KW-1185">Reference proteome</keyword>
<dbReference type="Proteomes" id="UP001283361">
    <property type="component" value="Unassembled WGS sequence"/>
</dbReference>
<feature type="compositionally biased region" description="Polar residues" evidence="1">
    <location>
        <begin position="44"/>
        <end position="55"/>
    </location>
</feature>
<name>A0AAE1DYH7_9GAST</name>
<organism evidence="2 3">
    <name type="scientific">Elysia crispata</name>
    <name type="common">lettuce slug</name>
    <dbReference type="NCBI Taxonomy" id="231223"/>
    <lineage>
        <taxon>Eukaryota</taxon>
        <taxon>Metazoa</taxon>
        <taxon>Spiralia</taxon>
        <taxon>Lophotrochozoa</taxon>
        <taxon>Mollusca</taxon>
        <taxon>Gastropoda</taxon>
        <taxon>Heterobranchia</taxon>
        <taxon>Euthyneura</taxon>
        <taxon>Panpulmonata</taxon>
        <taxon>Sacoglossa</taxon>
        <taxon>Placobranchoidea</taxon>
        <taxon>Plakobranchidae</taxon>
        <taxon>Elysia</taxon>
    </lineage>
</organism>
<accession>A0AAE1DYH7</accession>
<evidence type="ECO:0000313" key="2">
    <source>
        <dbReference type="EMBL" id="KAK3787649.1"/>
    </source>
</evidence>